<proteinExistence type="predicted"/>
<dbReference type="NCBIfam" id="NF003842">
    <property type="entry name" value="PRK05421.1-4"/>
    <property type="match status" value="1"/>
</dbReference>
<dbReference type="GO" id="GO:0003824">
    <property type="term" value="F:catalytic activity"/>
    <property type="evidence" value="ECO:0007669"/>
    <property type="project" value="InterPro"/>
</dbReference>
<evidence type="ECO:0000313" key="2">
    <source>
        <dbReference type="EMBL" id="AJA44625.1"/>
    </source>
</evidence>
<keyword evidence="3" id="KW-1185">Reference proteome</keyword>
<dbReference type="SUPFAM" id="SSF56219">
    <property type="entry name" value="DNase I-like"/>
    <property type="match status" value="1"/>
</dbReference>
<dbReference type="Proteomes" id="UP000030901">
    <property type="component" value="Chromosome"/>
</dbReference>
<name>A0A0A7RZ73_FRIPE</name>
<dbReference type="NCBIfam" id="NF003840">
    <property type="entry name" value="PRK05421.1-2"/>
    <property type="match status" value="1"/>
</dbReference>
<accession>A0A0A7RZ73</accession>
<dbReference type="OrthoDB" id="9793162at2"/>
<evidence type="ECO:0000313" key="3">
    <source>
        <dbReference type="Proteomes" id="UP000030901"/>
    </source>
</evidence>
<dbReference type="Gene3D" id="3.60.10.10">
    <property type="entry name" value="Endonuclease/exonuclease/phosphatase"/>
    <property type="match status" value="1"/>
</dbReference>
<protein>
    <recommendedName>
        <fullName evidence="1">Endonuclease/exonuclease/phosphatase domain-containing protein</fullName>
    </recommendedName>
</protein>
<organism evidence="2 3">
    <name type="scientific">Frischella perrara</name>
    <dbReference type="NCBI Taxonomy" id="1267021"/>
    <lineage>
        <taxon>Bacteria</taxon>
        <taxon>Pseudomonadati</taxon>
        <taxon>Pseudomonadota</taxon>
        <taxon>Gammaproteobacteria</taxon>
        <taxon>Orbales</taxon>
        <taxon>Orbaceae</taxon>
        <taxon>Frischella</taxon>
    </lineage>
</organism>
<dbReference type="RefSeq" id="WP_052236742.1">
    <property type="nucleotide sequence ID" value="NZ_CAMPDX010000025.1"/>
</dbReference>
<gene>
    <name evidence="2" type="ORF">FPB0191_00798</name>
</gene>
<dbReference type="InterPro" id="IPR036691">
    <property type="entry name" value="Endo/exonu/phosph_ase_sf"/>
</dbReference>
<reference evidence="2 3" key="1">
    <citation type="journal article" date="2014" name="Appl. Environ. Microbiol.">
        <title>Gut symbionts from distinct hosts exhibit genotoxic activity via divergent colibactin biosynthetic pathways.</title>
        <authorList>
            <person name="Engel P."/>
            <person name="Vizcaino M.I."/>
            <person name="Crawford J.M."/>
        </authorList>
    </citation>
    <scope>NUCLEOTIDE SEQUENCE [LARGE SCALE GENOMIC DNA]</scope>
    <source>
        <strain evidence="2 3">PEB0191</strain>
    </source>
</reference>
<dbReference type="STRING" id="1267021.FPB0191_00798"/>
<dbReference type="NCBIfam" id="NF003841">
    <property type="entry name" value="PRK05421.1-3"/>
    <property type="match status" value="1"/>
</dbReference>
<dbReference type="KEGG" id="fpp:FPB0191_00798"/>
<dbReference type="Pfam" id="PF03372">
    <property type="entry name" value="Exo_endo_phos"/>
    <property type="match status" value="1"/>
</dbReference>
<dbReference type="InterPro" id="IPR005135">
    <property type="entry name" value="Endo/exonuclease/phosphatase"/>
</dbReference>
<feature type="domain" description="Endonuclease/exonuclease/phosphatase" evidence="1">
    <location>
        <begin position="50"/>
        <end position="255"/>
    </location>
</feature>
<evidence type="ECO:0000259" key="1">
    <source>
        <dbReference type="Pfam" id="PF03372"/>
    </source>
</evidence>
<sequence length="265" mass="30647">MPIIKSNKLLFNADYVVRYEAGCQARLIEPDNMVSSSMPITKSDRVSILVWNIFKQKRLDCMRLLEEYADNTTLLILQEAQTTPQLLNFIHSHHKIADQVPAYAFKDVYSGVMTIANIAPIKSIGFKEKEPLIRIPKSALVTQYQILDHKRTLLVANIHAVNFSFGLKIYRQQIRILLNQLVSHEGPIILAGDFNSWSRQRLHLLYRLIRKINLKMVNFSSDIRKTFMGRPLDFVFYRDLKIEQAKIVHTNASDHNPILVDFIIS</sequence>
<dbReference type="HOGENOM" id="CLU_083563_0_0_6"/>
<dbReference type="NCBIfam" id="NF003839">
    <property type="entry name" value="PRK05421.1-1"/>
    <property type="match status" value="1"/>
</dbReference>
<dbReference type="AlphaFoldDB" id="A0A0A7RZ73"/>
<dbReference type="EMBL" id="CP009056">
    <property type="protein sequence ID" value="AJA44625.1"/>
    <property type="molecule type" value="Genomic_DNA"/>
</dbReference>